<proteinExistence type="predicted"/>
<evidence type="ECO:0000313" key="3">
    <source>
        <dbReference type="Proteomes" id="UP000198211"/>
    </source>
</evidence>
<keyword evidence="3" id="KW-1185">Reference proteome</keyword>
<dbReference type="InterPro" id="IPR054722">
    <property type="entry name" value="PolX-like_BBD"/>
</dbReference>
<sequence length="339" mass="37309">MILAKKGLLDHVLLKRDVTVNGYGEIISRESPVWRTADLKALAIIAKPVDYNRVALNQKLNEFKLASGGNLYDNLTPFKELITALATAGDPLDKQRQLVILLGSLPRKYQVTVKIIEIITTVTMLQAAEMSKREYAESDSEETEVAFQSVRQRNKSQRQPYKFRGKCFNSGKIGHKEADCRLTKKKKRGQEYVFAVTQASQSEWLLDSGASAHVTNDVVDLKDAAPISERINIVVADGTVLTAELVGTVEILLDDGSKLLVNGVLYIPGLSKKLLAVAKIVERGIRVPFVGNVCELSQGGKTFLTLENGAHGLFSVNTRLVVREETTTEAIIADKSTIE</sequence>
<accession>A0A225VEL2</accession>
<evidence type="ECO:0000313" key="2">
    <source>
        <dbReference type="EMBL" id="OWZ02920.1"/>
    </source>
</evidence>
<dbReference type="AlphaFoldDB" id="A0A225VEL2"/>
<evidence type="ECO:0000259" key="1">
    <source>
        <dbReference type="Pfam" id="PF22936"/>
    </source>
</evidence>
<feature type="domain" description="Retrovirus-related Pol polyprotein from transposon TNT 1-94-like beta-barrel" evidence="1">
    <location>
        <begin position="204"/>
        <end position="284"/>
    </location>
</feature>
<organism evidence="2 3">
    <name type="scientific">Phytophthora megakarya</name>
    <dbReference type="NCBI Taxonomy" id="4795"/>
    <lineage>
        <taxon>Eukaryota</taxon>
        <taxon>Sar</taxon>
        <taxon>Stramenopiles</taxon>
        <taxon>Oomycota</taxon>
        <taxon>Peronosporomycetes</taxon>
        <taxon>Peronosporales</taxon>
        <taxon>Peronosporaceae</taxon>
        <taxon>Phytophthora</taxon>
    </lineage>
</organism>
<dbReference type="Proteomes" id="UP000198211">
    <property type="component" value="Unassembled WGS sequence"/>
</dbReference>
<comment type="caution">
    <text evidence="2">The sequence shown here is derived from an EMBL/GenBank/DDBJ whole genome shotgun (WGS) entry which is preliminary data.</text>
</comment>
<reference evidence="3" key="1">
    <citation type="submission" date="2017-03" db="EMBL/GenBank/DDBJ databases">
        <title>Phytopthora megakarya and P. palmivora, two closely related causual agents of cacao black pod achieved similar genome size and gene model numbers by different mechanisms.</title>
        <authorList>
            <person name="Ali S."/>
            <person name="Shao J."/>
            <person name="Larry D.J."/>
            <person name="Kronmiller B."/>
            <person name="Shen D."/>
            <person name="Strem M.D."/>
            <person name="Melnick R.L."/>
            <person name="Guiltinan M.J."/>
            <person name="Tyler B.M."/>
            <person name="Meinhardt L.W."/>
            <person name="Bailey B.A."/>
        </authorList>
    </citation>
    <scope>NUCLEOTIDE SEQUENCE [LARGE SCALE GENOMIC DNA]</scope>
    <source>
        <strain evidence="3">zdho120</strain>
    </source>
</reference>
<protein>
    <submittedName>
        <fullName evidence="2">Polyprotein</fullName>
    </submittedName>
</protein>
<dbReference type="PANTHER" id="PTHR47592">
    <property type="entry name" value="PBF68 PROTEIN"/>
    <property type="match status" value="1"/>
</dbReference>
<dbReference type="EMBL" id="NBNE01005853">
    <property type="protein sequence ID" value="OWZ02920.1"/>
    <property type="molecule type" value="Genomic_DNA"/>
</dbReference>
<dbReference type="PANTHER" id="PTHR47592:SF27">
    <property type="entry name" value="OS08G0421700 PROTEIN"/>
    <property type="match status" value="1"/>
</dbReference>
<dbReference type="OrthoDB" id="92642at2759"/>
<dbReference type="Pfam" id="PF14223">
    <property type="entry name" value="Retrotran_gag_2"/>
    <property type="match status" value="1"/>
</dbReference>
<name>A0A225VEL2_9STRA</name>
<gene>
    <name evidence="2" type="ORF">PHMEG_00025438</name>
</gene>
<dbReference type="Pfam" id="PF22936">
    <property type="entry name" value="Pol_BBD"/>
    <property type="match status" value="1"/>
</dbReference>